<dbReference type="PROSITE" id="PS51858">
    <property type="entry name" value="PPPDE"/>
    <property type="match status" value="1"/>
</dbReference>
<dbReference type="GO" id="GO:0006508">
    <property type="term" value="P:proteolysis"/>
    <property type="evidence" value="ECO:0007669"/>
    <property type="project" value="UniProtKB-KW"/>
</dbReference>
<evidence type="ECO:0000259" key="5">
    <source>
        <dbReference type="PROSITE" id="PS51858"/>
    </source>
</evidence>
<dbReference type="Gene3D" id="3.90.1720.30">
    <property type="entry name" value="PPPDE domains"/>
    <property type="match status" value="1"/>
</dbReference>
<accession>A0A6G1SEC4</accession>
<evidence type="ECO:0000256" key="4">
    <source>
        <dbReference type="SAM" id="MobiDB-lite"/>
    </source>
</evidence>
<evidence type="ECO:0000313" key="6">
    <source>
        <dbReference type="EMBL" id="MDE48571.1"/>
    </source>
</evidence>
<gene>
    <name evidence="6" type="primary">pppde1</name>
    <name evidence="6" type="ORF">g.2320</name>
</gene>
<protein>
    <submittedName>
        <fullName evidence="6">PPPDE peptidase domain-containing protein 1</fullName>
    </submittedName>
</protein>
<dbReference type="PANTHER" id="PTHR12378">
    <property type="entry name" value="DESUMOYLATING ISOPEPTIDASE"/>
    <property type="match status" value="1"/>
</dbReference>
<comment type="similarity">
    <text evidence="1">Belongs to the DeSI family.</text>
</comment>
<name>A0A6G1SEC4_9ACAR</name>
<evidence type="ECO:0000256" key="1">
    <source>
        <dbReference type="ARBA" id="ARBA00008140"/>
    </source>
</evidence>
<dbReference type="SMART" id="SM01179">
    <property type="entry name" value="DUF862"/>
    <property type="match status" value="1"/>
</dbReference>
<organism evidence="6">
    <name type="scientific">Aceria tosichella</name>
    <name type="common">wheat curl mite</name>
    <dbReference type="NCBI Taxonomy" id="561515"/>
    <lineage>
        <taxon>Eukaryota</taxon>
        <taxon>Metazoa</taxon>
        <taxon>Ecdysozoa</taxon>
        <taxon>Arthropoda</taxon>
        <taxon>Chelicerata</taxon>
        <taxon>Arachnida</taxon>
        <taxon>Acari</taxon>
        <taxon>Acariformes</taxon>
        <taxon>Trombidiformes</taxon>
        <taxon>Prostigmata</taxon>
        <taxon>Eupodina</taxon>
        <taxon>Eriophyoidea</taxon>
        <taxon>Eriophyidae</taxon>
        <taxon>Eriophyinae</taxon>
        <taxon>Aceriini</taxon>
        <taxon>Aceria</taxon>
    </lineage>
</organism>
<keyword evidence="2" id="KW-0645">Protease</keyword>
<dbReference type="InterPro" id="IPR008580">
    <property type="entry name" value="PPPDE_dom"/>
</dbReference>
<sequence length="185" mass="20962">MSKSQRNSISNSSQSNISDNEPHIGRAEVKLNVYDMVSMANFNQYSSPVGFGVFHSGAEVYGCEYAYGGHNNSHSGVFEIAPRDVTALGEESFRFRETIVIGYTDFDQEDVKQIVEQFGVKFRGDKYHLLHQNCNHFTDALTRVLCGQGIPSWVNRLAHVSSSLPFLERWLSRYMPLAPNDRDFQ</sequence>
<proteinExistence type="inferred from homology"/>
<feature type="region of interest" description="Disordered" evidence="4">
    <location>
        <begin position="1"/>
        <end position="22"/>
    </location>
</feature>
<evidence type="ECO:0000256" key="2">
    <source>
        <dbReference type="ARBA" id="ARBA00022670"/>
    </source>
</evidence>
<feature type="compositionally biased region" description="Low complexity" evidence="4">
    <location>
        <begin position="1"/>
        <end position="19"/>
    </location>
</feature>
<dbReference type="Pfam" id="PF05903">
    <property type="entry name" value="Peptidase_C97"/>
    <property type="match status" value="1"/>
</dbReference>
<reference evidence="6" key="1">
    <citation type="submission" date="2018-10" db="EMBL/GenBank/DDBJ databases">
        <title>Transcriptome assembly of Aceria tosichella (Wheat curl mite) Type 2.</title>
        <authorList>
            <person name="Scully E.D."/>
            <person name="Geib S.M."/>
            <person name="Palmer N.A."/>
            <person name="Gupta A.K."/>
            <person name="Sarath G."/>
            <person name="Tatineni S."/>
        </authorList>
    </citation>
    <scope>NUCLEOTIDE SEQUENCE</scope>
    <source>
        <strain evidence="6">LincolnNE</strain>
    </source>
</reference>
<dbReference type="EMBL" id="GGYP01003800">
    <property type="protein sequence ID" value="MDE48571.1"/>
    <property type="molecule type" value="Transcribed_RNA"/>
</dbReference>
<dbReference type="InterPro" id="IPR042266">
    <property type="entry name" value="PPPDE_sf"/>
</dbReference>
<keyword evidence="3" id="KW-0378">Hydrolase</keyword>
<feature type="domain" description="PPPDE" evidence="5">
    <location>
        <begin position="27"/>
        <end position="175"/>
    </location>
</feature>
<dbReference type="AlphaFoldDB" id="A0A6G1SEC4"/>
<dbReference type="GO" id="GO:0101005">
    <property type="term" value="F:deubiquitinase activity"/>
    <property type="evidence" value="ECO:0007669"/>
    <property type="project" value="TreeGrafter"/>
</dbReference>
<evidence type="ECO:0000256" key="3">
    <source>
        <dbReference type="ARBA" id="ARBA00022801"/>
    </source>
</evidence>
<dbReference type="PANTHER" id="PTHR12378:SF80">
    <property type="entry name" value="IP06716P-RELATED"/>
    <property type="match status" value="1"/>
</dbReference>
<dbReference type="GO" id="GO:0016579">
    <property type="term" value="P:protein deubiquitination"/>
    <property type="evidence" value="ECO:0007669"/>
    <property type="project" value="TreeGrafter"/>
</dbReference>